<keyword evidence="1" id="KW-0812">Transmembrane</keyword>
<reference evidence="2 3" key="1">
    <citation type="submission" date="2024-09" db="EMBL/GenBank/DDBJ databases">
        <authorList>
            <person name="Lee S.D."/>
        </authorList>
    </citation>
    <scope>NUCLEOTIDE SEQUENCE [LARGE SCALE GENOMIC DNA]</scope>
    <source>
        <strain evidence="2 3">N8-3</strain>
    </source>
</reference>
<comment type="caution">
    <text evidence="2">The sequence shown here is derived from an EMBL/GenBank/DDBJ whole genome shotgun (WGS) entry which is preliminary data.</text>
</comment>
<keyword evidence="3" id="KW-1185">Reference proteome</keyword>
<keyword evidence="1" id="KW-1133">Transmembrane helix</keyword>
<organism evidence="2 3">
    <name type="scientific">Streptacidiphilus cavernicola</name>
    <dbReference type="NCBI Taxonomy" id="3342716"/>
    <lineage>
        <taxon>Bacteria</taxon>
        <taxon>Bacillati</taxon>
        <taxon>Actinomycetota</taxon>
        <taxon>Actinomycetes</taxon>
        <taxon>Kitasatosporales</taxon>
        <taxon>Streptomycetaceae</taxon>
        <taxon>Streptacidiphilus</taxon>
    </lineage>
</organism>
<sequence>MPVTVGVSLLVALSWFCSLLGAVLLDGRFGGALLPAALAVGWLGTRLLAWPLRRLTPDPGPPPSRRDFVGLGCVIRTGRVGPDFGQAEVRSADGSAAVVQVRQTAEEASGTGRVLTKGAFALIYDYDDEGEFFRVIPDLPALSS</sequence>
<dbReference type="RefSeq" id="WP_380537198.1">
    <property type="nucleotide sequence ID" value="NZ_JBHFAB010000012.1"/>
</dbReference>
<name>A0ABV6VXW2_9ACTN</name>
<feature type="transmembrane region" description="Helical" evidence="1">
    <location>
        <begin position="31"/>
        <end position="49"/>
    </location>
</feature>
<dbReference type="Proteomes" id="UP001592531">
    <property type="component" value="Unassembled WGS sequence"/>
</dbReference>
<evidence type="ECO:0000313" key="3">
    <source>
        <dbReference type="Proteomes" id="UP001592531"/>
    </source>
</evidence>
<evidence type="ECO:0000313" key="2">
    <source>
        <dbReference type="EMBL" id="MFC1418401.1"/>
    </source>
</evidence>
<accession>A0ABV6VXW2</accession>
<keyword evidence="1" id="KW-0472">Membrane</keyword>
<protein>
    <recommendedName>
        <fullName evidence="4">DUF1449 domain-containing protein</fullName>
    </recommendedName>
</protein>
<evidence type="ECO:0008006" key="4">
    <source>
        <dbReference type="Google" id="ProtNLM"/>
    </source>
</evidence>
<dbReference type="EMBL" id="JBHFAB010000012">
    <property type="protein sequence ID" value="MFC1418401.1"/>
    <property type="molecule type" value="Genomic_DNA"/>
</dbReference>
<proteinExistence type="predicted"/>
<evidence type="ECO:0000256" key="1">
    <source>
        <dbReference type="SAM" id="Phobius"/>
    </source>
</evidence>
<gene>
    <name evidence="2" type="ORF">ACEZDE_17395</name>
</gene>